<dbReference type="InParanoid" id="A0A545AW75"/>
<proteinExistence type="predicted"/>
<reference evidence="2 3" key="1">
    <citation type="submission" date="2019-07" db="EMBL/GenBank/DDBJ databases">
        <title>Cryptosporangium phraense sp. nov., isolated from plant litter.</title>
        <authorList>
            <person name="Suriyachadkun C."/>
        </authorList>
    </citation>
    <scope>NUCLEOTIDE SEQUENCE [LARGE SCALE GENOMIC DNA]</scope>
    <source>
        <strain evidence="2 3">A-T 5661</strain>
    </source>
</reference>
<accession>A0A545AW75</accession>
<sequence>MDTLTKHGRTYHLAKTSTLHLGRSPRHGDITTPAGTWPVEVTKFRGVAVRAGNSVRLDPAGAMLPDGPAQWKPGRHSAELTRDGARIVVRESGWFRKTATVEVSGAWADRDLVVLTACFAVLAQARRRQRTMIAVAAATSHG</sequence>
<dbReference type="OrthoDB" id="4176397at2"/>
<dbReference type="Proteomes" id="UP000317982">
    <property type="component" value="Unassembled WGS sequence"/>
</dbReference>
<dbReference type="EMBL" id="VIRS01000004">
    <property type="protein sequence ID" value="TQS45582.1"/>
    <property type="molecule type" value="Genomic_DNA"/>
</dbReference>
<dbReference type="RefSeq" id="WP_142703755.1">
    <property type="nucleotide sequence ID" value="NZ_VIRS01000004.1"/>
</dbReference>
<evidence type="ECO:0000313" key="3">
    <source>
        <dbReference type="Proteomes" id="UP000317982"/>
    </source>
</evidence>
<gene>
    <name evidence="2" type="ORF">FL583_07575</name>
</gene>
<protein>
    <submittedName>
        <fullName evidence="2">Uncharacterized protein</fullName>
    </submittedName>
</protein>
<feature type="region of interest" description="Disordered" evidence="1">
    <location>
        <begin position="15"/>
        <end position="34"/>
    </location>
</feature>
<evidence type="ECO:0000313" key="2">
    <source>
        <dbReference type="EMBL" id="TQS45582.1"/>
    </source>
</evidence>
<evidence type="ECO:0000256" key="1">
    <source>
        <dbReference type="SAM" id="MobiDB-lite"/>
    </source>
</evidence>
<comment type="caution">
    <text evidence="2">The sequence shown here is derived from an EMBL/GenBank/DDBJ whole genome shotgun (WGS) entry which is preliminary data.</text>
</comment>
<name>A0A545AW75_9ACTN</name>
<organism evidence="2 3">
    <name type="scientific">Cryptosporangium phraense</name>
    <dbReference type="NCBI Taxonomy" id="2593070"/>
    <lineage>
        <taxon>Bacteria</taxon>
        <taxon>Bacillati</taxon>
        <taxon>Actinomycetota</taxon>
        <taxon>Actinomycetes</taxon>
        <taxon>Cryptosporangiales</taxon>
        <taxon>Cryptosporangiaceae</taxon>
        <taxon>Cryptosporangium</taxon>
    </lineage>
</organism>
<dbReference type="AlphaFoldDB" id="A0A545AW75"/>
<keyword evidence="3" id="KW-1185">Reference proteome</keyword>